<dbReference type="Pfam" id="PF00975">
    <property type="entry name" value="Thioesterase"/>
    <property type="match status" value="2"/>
</dbReference>
<dbReference type="Gene3D" id="3.40.50.980">
    <property type="match status" value="4"/>
</dbReference>
<dbReference type="GO" id="GO:0047527">
    <property type="term" value="F:2,3-dihydroxybenzoate-serine ligase activity"/>
    <property type="evidence" value="ECO:0007669"/>
    <property type="project" value="TreeGrafter"/>
</dbReference>
<protein>
    <submittedName>
        <fullName evidence="7">Arthrofactin-type cyclic lipopeptide synthetase C</fullName>
    </submittedName>
</protein>
<accession>A0A1H2AVF6</accession>
<dbReference type="InterPro" id="IPR001242">
    <property type="entry name" value="Condensation_dom"/>
</dbReference>
<dbReference type="FunFam" id="2.30.38.10:FF:000001">
    <property type="entry name" value="Non-ribosomal peptide synthetase PvdI"/>
    <property type="match status" value="2"/>
</dbReference>
<dbReference type="InterPro" id="IPR000873">
    <property type="entry name" value="AMP-dep_synth/lig_dom"/>
</dbReference>
<evidence type="ECO:0000256" key="4">
    <source>
        <dbReference type="ARBA" id="ARBA00022553"/>
    </source>
</evidence>
<dbReference type="GO" id="GO:0009366">
    <property type="term" value="C:enterobactin synthetase complex"/>
    <property type="evidence" value="ECO:0007669"/>
    <property type="project" value="TreeGrafter"/>
</dbReference>
<dbReference type="CDD" id="cd12117">
    <property type="entry name" value="A_NRPS_Srf_like"/>
    <property type="match status" value="2"/>
</dbReference>
<dbReference type="NCBIfam" id="TIGR01733">
    <property type="entry name" value="AA-adenyl-dom"/>
    <property type="match status" value="2"/>
</dbReference>
<keyword evidence="5" id="KW-0436">Ligase</keyword>
<dbReference type="InterPro" id="IPR020802">
    <property type="entry name" value="TesA-like"/>
</dbReference>
<evidence type="ECO:0000256" key="3">
    <source>
        <dbReference type="ARBA" id="ARBA00022450"/>
    </source>
</evidence>
<dbReference type="Gene3D" id="3.30.559.30">
    <property type="entry name" value="Nonribosomal peptide synthetase, condensation domain"/>
    <property type="match status" value="2"/>
</dbReference>
<dbReference type="STRING" id="1148509.SAMN05216222_4721"/>
<dbReference type="GO" id="GO:0005829">
    <property type="term" value="C:cytosol"/>
    <property type="evidence" value="ECO:0007669"/>
    <property type="project" value="TreeGrafter"/>
</dbReference>
<name>A0A1H2AVF6_9PSED</name>
<dbReference type="Gene3D" id="1.10.1200.10">
    <property type="entry name" value="ACP-like"/>
    <property type="match status" value="2"/>
</dbReference>
<organism evidence="7 8">
    <name type="scientific">Pseudomonas prosekii</name>
    <dbReference type="NCBI Taxonomy" id="1148509"/>
    <lineage>
        <taxon>Bacteria</taxon>
        <taxon>Pseudomonadati</taxon>
        <taxon>Pseudomonadota</taxon>
        <taxon>Gammaproteobacteria</taxon>
        <taxon>Pseudomonadales</taxon>
        <taxon>Pseudomonadaceae</taxon>
        <taxon>Pseudomonas</taxon>
    </lineage>
</organism>
<dbReference type="InterPro" id="IPR009081">
    <property type="entry name" value="PP-bd_ACP"/>
</dbReference>
<dbReference type="InterPro" id="IPR044894">
    <property type="entry name" value="TubC_N_sf"/>
</dbReference>
<keyword evidence="4" id="KW-0597">Phosphoprotein</keyword>
<dbReference type="Gene3D" id="3.30.300.30">
    <property type="match status" value="2"/>
</dbReference>
<dbReference type="GO" id="GO:0043041">
    <property type="term" value="P:amino acid activation for nonribosomal peptide biosynthetic process"/>
    <property type="evidence" value="ECO:0007669"/>
    <property type="project" value="TreeGrafter"/>
</dbReference>
<dbReference type="Pfam" id="PF18563">
    <property type="entry name" value="TubC_N"/>
    <property type="match status" value="1"/>
</dbReference>
<dbReference type="Pfam" id="PF00501">
    <property type="entry name" value="AMP-binding"/>
    <property type="match status" value="2"/>
</dbReference>
<dbReference type="FunFam" id="3.30.559.30:FF:000001">
    <property type="entry name" value="Non-ribosomal peptide synthetase"/>
    <property type="match status" value="1"/>
</dbReference>
<dbReference type="InterPro" id="IPR036736">
    <property type="entry name" value="ACP-like_sf"/>
</dbReference>
<dbReference type="Pfam" id="PF00550">
    <property type="entry name" value="PP-binding"/>
    <property type="match status" value="2"/>
</dbReference>
<dbReference type="InterPro" id="IPR023213">
    <property type="entry name" value="CAT-like_dom_sf"/>
</dbReference>
<dbReference type="FunFam" id="3.30.559.10:FF:000064">
    <property type="entry name" value="Non-ribosomal peptide synthetase OfaC"/>
    <property type="match status" value="1"/>
</dbReference>
<dbReference type="Gene3D" id="3.40.50.1820">
    <property type="entry name" value="alpha/beta hydrolase"/>
    <property type="match status" value="2"/>
</dbReference>
<dbReference type="CDD" id="cd19531">
    <property type="entry name" value="LCL_NRPS-like"/>
    <property type="match status" value="1"/>
</dbReference>
<dbReference type="Pfam" id="PF13193">
    <property type="entry name" value="AMP-binding_C"/>
    <property type="match status" value="2"/>
</dbReference>
<dbReference type="InterPro" id="IPR025110">
    <property type="entry name" value="AMP-bd_C"/>
</dbReference>
<dbReference type="SUPFAM" id="SSF52777">
    <property type="entry name" value="CoA-dependent acyltransferases"/>
    <property type="match status" value="4"/>
</dbReference>
<dbReference type="Gene3D" id="2.30.38.10">
    <property type="entry name" value="Luciferase, Domain 3"/>
    <property type="match status" value="2"/>
</dbReference>
<dbReference type="FunFam" id="3.40.50.980:FF:000002">
    <property type="entry name" value="Enterobactin synthetase component F"/>
    <property type="match status" value="2"/>
</dbReference>
<evidence type="ECO:0000259" key="6">
    <source>
        <dbReference type="PROSITE" id="PS50075"/>
    </source>
</evidence>
<evidence type="ECO:0000256" key="2">
    <source>
        <dbReference type="ARBA" id="ARBA00006432"/>
    </source>
</evidence>
<dbReference type="Proteomes" id="UP000198481">
    <property type="component" value="Chromosome I"/>
</dbReference>
<dbReference type="PROSITE" id="PS50075">
    <property type="entry name" value="CARRIER"/>
    <property type="match status" value="2"/>
</dbReference>
<dbReference type="FunFam" id="1.10.1200.10:FF:000005">
    <property type="entry name" value="Nonribosomal peptide synthetase 1"/>
    <property type="match status" value="2"/>
</dbReference>
<dbReference type="InterPro" id="IPR041464">
    <property type="entry name" value="TubC_N"/>
</dbReference>
<dbReference type="FunFam" id="3.30.300.30:FF:000010">
    <property type="entry name" value="Enterobactin synthetase component F"/>
    <property type="match status" value="2"/>
</dbReference>
<dbReference type="InterPro" id="IPR001031">
    <property type="entry name" value="Thioesterase"/>
</dbReference>
<feature type="domain" description="Carrier" evidence="6">
    <location>
        <begin position="2127"/>
        <end position="2201"/>
    </location>
</feature>
<dbReference type="SMART" id="SM00824">
    <property type="entry name" value="PKS_TE"/>
    <property type="match status" value="1"/>
</dbReference>
<dbReference type="NCBIfam" id="NF003417">
    <property type="entry name" value="PRK04813.1"/>
    <property type="match status" value="2"/>
</dbReference>
<dbReference type="GO" id="GO:0009239">
    <property type="term" value="P:enterobactin biosynthetic process"/>
    <property type="evidence" value="ECO:0007669"/>
    <property type="project" value="TreeGrafter"/>
</dbReference>
<dbReference type="PANTHER" id="PTHR45527">
    <property type="entry name" value="NONRIBOSOMAL PEPTIDE SYNTHETASE"/>
    <property type="match status" value="1"/>
</dbReference>
<evidence type="ECO:0000256" key="5">
    <source>
        <dbReference type="ARBA" id="ARBA00022598"/>
    </source>
</evidence>
<dbReference type="InterPro" id="IPR006162">
    <property type="entry name" value="Ppantetheine_attach_site"/>
</dbReference>
<dbReference type="InterPro" id="IPR020806">
    <property type="entry name" value="PKS_PP-bd"/>
</dbReference>
<sequence>MSVIELLATLKAKDIQLSLKGDQLLVQGNKQALSEPAILASMREHKPALIAMIRAGDYSPSRAGSVEVPANAILPGTTRITPSMLTLATLDQAAIERIVATVPGGAGNVQDIYPLAPLQEGILFHHVSAAQGDPYIMQSRFAFDSRERLDDFVHALQGVIDRHDILRTGVVWQGLERPMQVVWRQATLPVEALQLDPANGEIAAQLHQRFDGRRYRIDVTQAPLLRLVHAWDAPSQRIVALLMFHHMALDHSALEVVSQEMQAFLLGRSARLGDAVPFRTYVAHALLGVSEQEHEAFFREMLGDIDEPTLPFGLQDVQGDGQAIEEARREVDAELGRRLRTRARHLGVSAASLFHLAWAQVLAVVSGKQRVVFGTVLMGRMLGADATDRALGIFINTLPFRVDVGGESLHAAVKATHARLTTLLRHEHAPLALAQRCSAVVAPTPLFSALLNYRHSASSAANASAEALAAWRGIAALSSEERTNYPLTLSVDDLGDHFALTALTAPGIDAARICGYLHQALENLVRALEQPADPASTRLAIIPPSERRQLLLGFNDTHRDYPDQLTVHGVFEALALAQPEAIAVVHGEQILSYRQLNIRANRLAHHLISLGLKPGDHVAILLERSVGLLVSQLAISKCAAAYVPLDIHAPAERQRFMVEDSQAYCVLSPASATLDFPARRIDPEQLPSGEDLPTHNPQIAQSAEALAYIMYTSGSTGTPKGVLVPHRAITRLVLNNGYADFNPQDRVAFASNPAFDASTMDVWGPLLNGGQVLVIDRQTLLDPTRFGEVLSQSGATVLFVTTALFNQYVQLIPEALKGLRILLCGGERADPAAFRRLLEFAPELRLVHCYGPTETTTYATTYEVQSLAADADSVPIGRPISNTQIYLLDAFQQPVPIGVVGEICIGGQGVAKGYLNRPELTAEKFVPDVFSGNPQALLYRTGDLGRWNAQGLLECLGRNDDQVKIRGFRIELGEIEARLATCPGVKDVVVLAREDVPGDKRLVAYYTVHGEALSGESLRAHLQNSLPDYMIPSACVHLPKLPLNANGKVERKALPAPDHAALLTREYQAPQGEIETVLAQIWAEVLQVEQVGREDHFFELGGHSLLAMRMVSRVRLRLGVELALNELFANPQLSAVAQVLAEAGRSTLPAIMAGADDEGSPLSFAQQRLWFLAQMDGGNSAYNIAASLRLRGRLDVAALQRALARIVERHATLRSRFVEHQDQPQVSIDAAATLRLQIEDWRDQAQSPQALRARIQAEAAQPFDLQHGPLIRGSLLTLADDHHVLLVSLHHIVADGWSMGVLTAELIALYQAFSQGEADPLPALAVQYGDFARWQRRWLSGELLQRQSEYWQQALAGAPALLLLPTDRPRPAQQDYAGSSVDIRLDEQLTAALKALSQRHGTTLYMTLMAAWAAVLSRLSGQDDVVIGSPAANRQRAEVEGLIGLFVNTLAVRIDTSGELDVAALLARVKTQTLAAQAHQDLPFEQVVEVTRPTRSLAYSPLFQTSLAWHNLENPALTLADLRVEGLAEASHFAKFDVSLSLGEGQGRISGVLEYATALFDQSTAQRFAGYFNRVLQAMVANDQALLAQVDLLDEPERRQLLVDFNATNRAYAQAQTVHSLFEAQVLLRPEALAAVDGAQSQGFAALSYAALNQRANQLAHHLISLGVAPGDSVAIVLERSLDLLVSQLAVCKCAAVYVPLDLNAPAERQAFMLGDSGAVCLLTRSGLASNLASSGALQRVDLDRLTLTGLPTHNPQLPQSSEAVAYIMYTSGSTGTPKGVLVPHRAITRLVINNGYADFNPQDRVAFASNPAFDASTMDVWGPLLNGGQVLVIDHQTLLEPARFGQLLSDAGATVLFVTTALFNQYVQLIPEALKGLRILLCGGERADPAAFRRLLALAPELRLVHCYGPTETTTYATTYEVKSLAADADSVPIGRPISNTQIYLLDAFQQPVPIGVVGEICIGGQGVAKGYLNRPELTAEKFVPDLFSADPDALLYRTGDLGRWNAQGLLECIGRNDDQVKIRGFRIELGEIEARLATAKGVKDVVVLAREDAPGDKRLVAYYTADDALDIEYLRTHVQGQLPDYMIPSAYVHLANLPLTANGKVDRKALPAPQPSAMLSRDYAPPITPLEQNLASVWADVLTLQRVGRHDNFFELGGHSLLAVRLVNLMQKSGLPVTLAELFQHASIESMATHLSQRSGTAADDEHLIKVRTGGSQPPLFLVHEFSGQDLYFPALGRHIAEGIPVYGLPGLALGQEQLQTMHCLAARLVKIIRSVQPHGPYRLAGWSFGGVLAYEIAAQLLGADETVDFLGLIDTYVPRLADQGKARWSDRHAGKRQLLLLCTQYWTGQGAAGEAALGPLQALEQSLEQLDFDALLQTCREQQLLYPQIAAAADRDVRHYLEREVGHGHAMAHYSLAPLPVPLHLFVAQERPPALAHLSQTLGWAEVLAPERLQCIGVPGDHQSMMKAPHIAALGQAISAAIETSAALVKAQPSSRHQPVLPLQNGQPGHAPIFCVPGAGDSVTGFIGLTQALGPQWPIMGLQPRGLDGEAVPHSDVESAAEHYLEALERHCPDGPLHLLGHSFGGWVACEMAARLQAQGREVASLTLIDSESPGGNGVVGKPYTTTAALQRLIEAMQLASGQSLGIEPAQFADADDVTQLQQLHAGMVRVGLIPARSTAQSIHGLARTFATALRTVYQPRQPYTGAVRLVLADDPTLDAAGNQREQMAMVEGWRQHCRELAVWHGPGNHFTLLKPPHVLHLAAWWRDGLALPSTARVS</sequence>
<evidence type="ECO:0000313" key="7">
    <source>
        <dbReference type="EMBL" id="SDT49904.1"/>
    </source>
</evidence>
<dbReference type="InterPro" id="IPR010071">
    <property type="entry name" value="AA_adenyl_dom"/>
</dbReference>
<evidence type="ECO:0000313" key="8">
    <source>
        <dbReference type="Proteomes" id="UP000198481"/>
    </source>
</evidence>
<dbReference type="CDD" id="cd19544">
    <property type="entry name" value="E-C_NRPS"/>
    <property type="match status" value="1"/>
</dbReference>
<dbReference type="SUPFAM" id="SSF47336">
    <property type="entry name" value="ACP-like"/>
    <property type="match status" value="2"/>
</dbReference>
<dbReference type="SUPFAM" id="SSF53474">
    <property type="entry name" value="alpha/beta-Hydrolases"/>
    <property type="match status" value="2"/>
</dbReference>
<keyword evidence="3" id="KW-0596">Phosphopantetheine</keyword>
<reference evidence="7 8" key="1">
    <citation type="submission" date="2016-10" db="EMBL/GenBank/DDBJ databases">
        <authorList>
            <person name="de Groot N.N."/>
        </authorList>
    </citation>
    <scope>NUCLEOTIDE SEQUENCE [LARGE SCALE GENOMIC DNA]</scope>
    <source>
        <strain evidence="7 8">LMG 26867</strain>
    </source>
</reference>
<dbReference type="RefSeq" id="WP_092279785.1">
    <property type="nucleotide sequence ID" value="NZ_LT629762.1"/>
</dbReference>
<comment type="cofactor">
    <cofactor evidence="1">
        <name>pantetheine 4'-phosphate</name>
        <dbReference type="ChEBI" id="CHEBI:47942"/>
    </cofactor>
</comment>
<dbReference type="PROSITE" id="PS00012">
    <property type="entry name" value="PHOSPHOPANTETHEINE"/>
    <property type="match status" value="2"/>
</dbReference>
<dbReference type="Gene3D" id="1.10.10.1830">
    <property type="entry name" value="Non-ribosomal peptide synthase, adenylation domain"/>
    <property type="match status" value="1"/>
</dbReference>
<dbReference type="SMART" id="SM00823">
    <property type="entry name" value="PKS_PP"/>
    <property type="match status" value="2"/>
</dbReference>
<dbReference type="SUPFAM" id="SSF56801">
    <property type="entry name" value="Acetyl-CoA synthetase-like"/>
    <property type="match status" value="2"/>
</dbReference>
<dbReference type="FunFam" id="3.30.559.10:FF:000012">
    <property type="entry name" value="Non-ribosomal peptide synthetase"/>
    <property type="match status" value="1"/>
</dbReference>
<dbReference type="EMBL" id="LT629762">
    <property type="protein sequence ID" value="SDT49904.1"/>
    <property type="molecule type" value="Genomic_DNA"/>
</dbReference>
<dbReference type="FunFam" id="3.40.50.12780:FF:000012">
    <property type="entry name" value="Non-ribosomal peptide synthetase"/>
    <property type="match status" value="1"/>
</dbReference>
<dbReference type="InterPro" id="IPR020845">
    <property type="entry name" value="AMP-binding_CS"/>
</dbReference>
<feature type="domain" description="Carrier" evidence="6">
    <location>
        <begin position="1069"/>
        <end position="1144"/>
    </location>
</feature>
<dbReference type="InterPro" id="IPR045851">
    <property type="entry name" value="AMP-bd_C_sf"/>
</dbReference>
<dbReference type="FunFam" id="3.40.50.980:FF:000001">
    <property type="entry name" value="Non-ribosomal peptide synthetase"/>
    <property type="match status" value="2"/>
</dbReference>
<dbReference type="Gene3D" id="3.30.559.10">
    <property type="entry name" value="Chloramphenicol acetyltransferase-like domain"/>
    <property type="match status" value="2"/>
</dbReference>
<dbReference type="InterPro" id="IPR029058">
    <property type="entry name" value="AB_hydrolase_fold"/>
</dbReference>
<dbReference type="PROSITE" id="PS00455">
    <property type="entry name" value="AMP_BINDING"/>
    <property type="match status" value="2"/>
</dbReference>
<dbReference type="GO" id="GO:0031177">
    <property type="term" value="F:phosphopantetheine binding"/>
    <property type="evidence" value="ECO:0007669"/>
    <property type="project" value="InterPro"/>
</dbReference>
<gene>
    <name evidence="7" type="ORF">SAMN05216222_4721</name>
</gene>
<comment type="similarity">
    <text evidence="2">Belongs to the ATP-dependent AMP-binding enzyme family.</text>
</comment>
<evidence type="ECO:0000256" key="1">
    <source>
        <dbReference type="ARBA" id="ARBA00001957"/>
    </source>
</evidence>
<dbReference type="Pfam" id="PF00668">
    <property type="entry name" value="Condensation"/>
    <property type="match status" value="2"/>
</dbReference>
<dbReference type="PANTHER" id="PTHR45527:SF1">
    <property type="entry name" value="FATTY ACID SYNTHASE"/>
    <property type="match status" value="1"/>
</dbReference>
<proteinExistence type="inferred from homology"/>